<keyword evidence="3" id="KW-1185">Reference proteome</keyword>
<keyword evidence="1" id="KW-1133">Transmembrane helix</keyword>
<dbReference type="AlphaFoldDB" id="A0A521CZG6"/>
<protein>
    <recommendedName>
        <fullName evidence="4">DUF2269 domain-containing protein</fullName>
    </recommendedName>
</protein>
<dbReference type="RefSeq" id="WP_142533232.1">
    <property type="nucleotide sequence ID" value="NZ_FXTB01000004.1"/>
</dbReference>
<reference evidence="2 3" key="1">
    <citation type="submission" date="2017-05" db="EMBL/GenBank/DDBJ databases">
        <authorList>
            <person name="Varghese N."/>
            <person name="Submissions S."/>
        </authorList>
    </citation>
    <scope>NUCLEOTIDE SEQUENCE [LARGE SCALE GENOMIC DNA]</scope>
    <source>
        <strain evidence="2 3">DSM 27040</strain>
    </source>
</reference>
<evidence type="ECO:0008006" key="4">
    <source>
        <dbReference type="Google" id="ProtNLM"/>
    </source>
</evidence>
<feature type="transmembrane region" description="Helical" evidence="1">
    <location>
        <begin position="139"/>
        <end position="158"/>
    </location>
</feature>
<accession>A0A521CZG6</accession>
<evidence type="ECO:0000313" key="3">
    <source>
        <dbReference type="Proteomes" id="UP000319040"/>
    </source>
</evidence>
<feature type="transmembrane region" description="Helical" evidence="1">
    <location>
        <begin position="20"/>
        <end position="40"/>
    </location>
</feature>
<feature type="transmembrane region" description="Helical" evidence="1">
    <location>
        <begin position="88"/>
        <end position="111"/>
    </location>
</feature>
<dbReference type="OrthoDB" id="156858at2"/>
<feature type="transmembrane region" description="Helical" evidence="1">
    <location>
        <begin position="52"/>
        <end position="76"/>
    </location>
</feature>
<evidence type="ECO:0000313" key="2">
    <source>
        <dbReference type="EMBL" id="SMO64826.1"/>
    </source>
</evidence>
<keyword evidence="1" id="KW-0472">Membrane</keyword>
<dbReference type="Proteomes" id="UP000319040">
    <property type="component" value="Unassembled WGS sequence"/>
</dbReference>
<dbReference type="EMBL" id="FXTB01000004">
    <property type="protein sequence ID" value="SMO64826.1"/>
    <property type="molecule type" value="Genomic_DNA"/>
</dbReference>
<keyword evidence="1" id="KW-0812">Transmembrane</keyword>
<sequence>MKQLTLTQRKWLKSFHLITAGFWVTSGSTMLLLHFMLSSVKTGDQLYLMNQIIYFIDMKILVPSAMLCLVTGLLYSQYTKWGYFKHNWITYKWIVTILIIILGTIFSGPWIEEMVKISGEIGLEALDSPEYQKLYLDQALIGFGMNAAIIVAIFFSVFKPKLGKK</sequence>
<gene>
    <name evidence="2" type="ORF">SAMN06265379_10468</name>
</gene>
<name>A0A521CZG6_SACCC</name>
<proteinExistence type="predicted"/>
<organism evidence="2 3">
    <name type="scientific">Saccharicrinis carchari</name>
    <dbReference type="NCBI Taxonomy" id="1168039"/>
    <lineage>
        <taxon>Bacteria</taxon>
        <taxon>Pseudomonadati</taxon>
        <taxon>Bacteroidota</taxon>
        <taxon>Bacteroidia</taxon>
        <taxon>Marinilabiliales</taxon>
        <taxon>Marinilabiliaceae</taxon>
        <taxon>Saccharicrinis</taxon>
    </lineage>
</organism>
<evidence type="ECO:0000256" key="1">
    <source>
        <dbReference type="SAM" id="Phobius"/>
    </source>
</evidence>